<evidence type="ECO:0000256" key="4">
    <source>
        <dbReference type="HAMAP-Rule" id="MF_01468"/>
    </source>
</evidence>
<keyword evidence="4" id="KW-0698">rRNA processing</keyword>
<comment type="function">
    <text evidence="4">Involved in correct processing of both the 5' and 3' ends of 23S rRNA precursor. Processes 30S rRNA precursor transcript even in absence of ribonuclease 3 (Rnc); Rnc processes 30S rRNA into smaller rRNA precursors.</text>
</comment>
<dbReference type="Pfam" id="PF00636">
    <property type="entry name" value="Ribonuclease_3"/>
    <property type="match status" value="1"/>
</dbReference>
<feature type="active site" evidence="4">
    <location>
        <position position="31"/>
    </location>
</feature>
<dbReference type="Proteomes" id="UP000294937">
    <property type="component" value="Unassembled WGS sequence"/>
</dbReference>
<keyword evidence="7" id="KW-1185">Reference proteome</keyword>
<dbReference type="EC" id="3.1.26.-" evidence="4"/>
<protein>
    <recommendedName>
        <fullName evidence="4">Mini-ribonuclease 3</fullName>
        <shortName evidence="4">Mini-3</shortName>
        <shortName evidence="4">Mini-RNase 3</shortName>
        <ecNumber evidence="4">3.1.26.-</ecNumber>
    </recommendedName>
    <alternativeName>
        <fullName evidence="4">Mini-RNase III</fullName>
        <shortName evidence="4">Mini-III</shortName>
    </alternativeName>
</protein>
<gene>
    <name evidence="4" type="primary">mrnC</name>
    <name evidence="6" type="ORF">EDD58_10490</name>
</gene>
<keyword evidence="1 4" id="KW-0540">Nuclease</keyword>
<keyword evidence="4" id="KW-0699">rRNA-binding</keyword>
<accession>A0A4R3L3K0</accession>
<dbReference type="InterPro" id="IPR008226">
    <property type="entry name" value="Mini3_fam"/>
</dbReference>
<keyword evidence="2 4" id="KW-0255">Endonuclease</keyword>
<dbReference type="RefSeq" id="WP_279389105.1">
    <property type="nucleotide sequence ID" value="NZ_SMAG01000004.1"/>
</dbReference>
<dbReference type="InterPro" id="IPR036389">
    <property type="entry name" value="RNase_III_sf"/>
</dbReference>
<proteinExistence type="inferred from homology"/>
<dbReference type="PANTHER" id="PTHR34276">
    <property type="entry name" value="MINI-RIBONUCLEASE 3"/>
    <property type="match status" value="1"/>
</dbReference>
<evidence type="ECO:0000256" key="1">
    <source>
        <dbReference type="ARBA" id="ARBA00022722"/>
    </source>
</evidence>
<organism evidence="6 7">
    <name type="scientific">Hazenella coriacea</name>
    <dbReference type="NCBI Taxonomy" id="1179467"/>
    <lineage>
        <taxon>Bacteria</taxon>
        <taxon>Bacillati</taxon>
        <taxon>Bacillota</taxon>
        <taxon>Bacilli</taxon>
        <taxon>Bacillales</taxon>
        <taxon>Thermoactinomycetaceae</taxon>
        <taxon>Hazenella</taxon>
    </lineage>
</organism>
<feature type="domain" description="RNase III" evidence="5">
    <location>
        <begin position="3"/>
        <end position="140"/>
    </location>
</feature>
<dbReference type="EMBL" id="SMAG01000004">
    <property type="protein sequence ID" value="TCS94223.1"/>
    <property type="molecule type" value="Genomic_DNA"/>
</dbReference>
<sequence>MKDLQLLGMTHLSIEKSPRELNSLVLAYLGDAVYELYVRHHLVAKGVVRPQDLQKAAIRFVSAKAQAEVLRSIESDLSPEEIDVFKRGRNAKSGSVPKHAKVSDYRSSTGLEALIGYLYVNQNEQRLQQLMQAILQQVERESFGDE</sequence>
<evidence type="ECO:0000313" key="6">
    <source>
        <dbReference type="EMBL" id="TCS94223.1"/>
    </source>
</evidence>
<dbReference type="PANTHER" id="PTHR34276:SF1">
    <property type="entry name" value="MINI-RIBONUCLEASE 3"/>
    <property type="match status" value="1"/>
</dbReference>
<comment type="cofactor">
    <cofactor evidence="4">
        <name>Mg(2+)</name>
        <dbReference type="ChEBI" id="CHEBI:18420"/>
    </cofactor>
</comment>
<comment type="similarity">
    <text evidence="4">Belongs to the MrnC RNase family.</text>
</comment>
<evidence type="ECO:0000256" key="3">
    <source>
        <dbReference type="ARBA" id="ARBA00022801"/>
    </source>
</evidence>
<dbReference type="SUPFAM" id="SSF69065">
    <property type="entry name" value="RNase III domain-like"/>
    <property type="match status" value="1"/>
</dbReference>
<comment type="subcellular location">
    <subcellularLocation>
        <location evidence="4">Cytoplasm</location>
    </subcellularLocation>
</comment>
<reference evidence="6 7" key="1">
    <citation type="submission" date="2019-03" db="EMBL/GenBank/DDBJ databases">
        <title>Genomic Encyclopedia of Type Strains, Phase IV (KMG-IV): sequencing the most valuable type-strain genomes for metagenomic binning, comparative biology and taxonomic classification.</title>
        <authorList>
            <person name="Goeker M."/>
        </authorList>
    </citation>
    <scope>NUCLEOTIDE SEQUENCE [LARGE SCALE GENOMIC DNA]</scope>
    <source>
        <strain evidence="6 7">DSM 45707</strain>
    </source>
</reference>
<dbReference type="HAMAP" id="MF_01468">
    <property type="entry name" value="RNase_Mini_III"/>
    <property type="match status" value="1"/>
</dbReference>
<keyword evidence="4" id="KW-0963">Cytoplasm</keyword>
<keyword evidence="4" id="KW-0460">Magnesium</keyword>
<comment type="caution">
    <text evidence="6">The sequence shown here is derived from an EMBL/GenBank/DDBJ whole genome shotgun (WGS) entry which is preliminary data.</text>
</comment>
<keyword evidence="4" id="KW-0690">Ribosome biogenesis</keyword>
<dbReference type="GO" id="GO:0006364">
    <property type="term" value="P:rRNA processing"/>
    <property type="evidence" value="ECO:0007669"/>
    <property type="project" value="UniProtKB-UniRule"/>
</dbReference>
<dbReference type="InterPro" id="IPR000999">
    <property type="entry name" value="RNase_III_dom"/>
</dbReference>
<dbReference type="GO" id="GO:0004525">
    <property type="term" value="F:ribonuclease III activity"/>
    <property type="evidence" value="ECO:0007669"/>
    <property type="project" value="InterPro"/>
</dbReference>
<dbReference type="PIRSF" id="PIRSF005520">
    <property type="entry name" value="UCP005520"/>
    <property type="match status" value="1"/>
</dbReference>
<dbReference type="Gene3D" id="1.10.1520.10">
    <property type="entry name" value="Ribonuclease III domain"/>
    <property type="match status" value="1"/>
</dbReference>
<dbReference type="GO" id="GO:0019843">
    <property type="term" value="F:rRNA binding"/>
    <property type="evidence" value="ECO:0007669"/>
    <property type="project" value="UniProtKB-UniRule"/>
</dbReference>
<dbReference type="CDD" id="cd00593">
    <property type="entry name" value="RIBOc"/>
    <property type="match status" value="1"/>
</dbReference>
<evidence type="ECO:0000313" key="7">
    <source>
        <dbReference type="Proteomes" id="UP000294937"/>
    </source>
</evidence>
<keyword evidence="4" id="KW-0694">RNA-binding</keyword>
<keyword evidence="3 4" id="KW-0378">Hydrolase</keyword>
<name>A0A4R3L3K0_9BACL</name>
<evidence type="ECO:0000256" key="2">
    <source>
        <dbReference type="ARBA" id="ARBA00022759"/>
    </source>
</evidence>
<dbReference type="AlphaFoldDB" id="A0A4R3L3K0"/>
<evidence type="ECO:0000259" key="5">
    <source>
        <dbReference type="SMART" id="SM00535"/>
    </source>
</evidence>
<comment type="subunit">
    <text evidence="4">Homodimer.</text>
</comment>
<dbReference type="GO" id="GO:0005737">
    <property type="term" value="C:cytoplasm"/>
    <property type="evidence" value="ECO:0007669"/>
    <property type="project" value="UniProtKB-SubCell"/>
</dbReference>
<dbReference type="SMART" id="SM00535">
    <property type="entry name" value="RIBOc"/>
    <property type="match status" value="1"/>
</dbReference>